<protein>
    <submittedName>
        <fullName evidence="4">Uncharacterized protein</fullName>
    </submittedName>
</protein>
<dbReference type="PROSITE" id="PS51419">
    <property type="entry name" value="RAB"/>
    <property type="match status" value="1"/>
</dbReference>
<name>A0A2S4VF91_9BASI</name>
<dbReference type="PRINTS" id="PR00449">
    <property type="entry name" value="RASTRNSFRMNG"/>
</dbReference>
<proteinExistence type="predicted"/>
<dbReference type="FunFam" id="3.40.50.300:FF:001447">
    <property type="entry name" value="Ras-related protein Rab-1B"/>
    <property type="match status" value="1"/>
</dbReference>
<dbReference type="PROSITE" id="PS51421">
    <property type="entry name" value="RAS"/>
    <property type="match status" value="1"/>
</dbReference>
<evidence type="ECO:0000313" key="4">
    <source>
        <dbReference type="EMBL" id="POW08070.1"/>
    </source>
</evidence>
<comment type="caution">
    <text evidence="4">The sequence shown here is derived from an EMBL/GenBank/DDBJ whole genome shotgun (WGS) entry which is preliminary data.</text>
</comment>
<dbReference type="InterPro" id="IPR050227">
    <property type="entry name" value="Rab"/>
</dbReference>
<feature type="compositionally biased region" description="Low complexity" evidence="3">
    <location>
        <begin position="45"/>
        <end position="55"/>
    </location>
</feature>
<evidence type="ECO:0000256" key="2">
    <source>
        <dbReference type="ARBA" id="ARBA00023134"/>
    </source>
</evidence>
<dbReference type="Gene3D" id="3.40.50.300">
    <property type="entry name" value="P-loop containing nucleotide triphosphate hydrolases"/>
    <property type="match status" value="1"/>
</dbReference>
<keyword evidence="1" id="KW-0547">Nucleotide-binding</keyword>
<dbReference type="Proteomes" id="UP000239156">
    <property type="component" value="Unassembled WGS sequence"/>
</dbReference>
<keyword evidence="2" id="KW-0342">GTP-binding</keyword>
<dbReference type="SMART" id="SM00175">
    <property type="entry name" value="RAB"/>
    <property type="match status" value="1"/>
</dbReference>
<gene>
    <name evidence="4" type="ORF">PSTT_07825</name>
</gene>
<organism evidence="4 5">
    <name type="scientific">Puccinia striiformis</name>
    <dbReference type="NCBI Taxonomy" id="27350"/>
    <lineage>
        <taxon>Eukaryota</taxon>
        <taxon>Fungi</taxon>
        <taxon>Dikarya</taxon>
        <taxon>Basidiomycota</taxon>
        <taxon>Pucciniomycotina</taxon>
        <taxon>Pucciniomycetes</taxon>
        <taxon>Pucciniales</taxon>
        <taxon>Pucciniaceae</taxon>
        <taxon>Puccinia</taxon>
    </lineage>
</organism>
<accession>A0A2S4VF91</accession>
<dbReference type="AlphaFoldDB" id="A0A2S4VF91"/>
<feature type="compositionally biased region" description="Polar residues" evidence="3">
    <location>
        <begin position="129"/>
        <end position="162"/>
    </location>
</feature>
<feature type="compositionally biased region" description="Polar residues" evidence="3">
    <location>
        <begin position="1"/>
        <end position="33"/>
    </location>
</feature>
<dbReference type="InterPro" id="IPR001806">
    <property type="entry name" value="Small_GTPase"/>
</dbReference>
<feature type="compositionally biased region" description="Low complexity" evidence="3">
    <location>
        <begin position="172"/>
        <end position="204"/>
    </location>
</feature>
<dbReference type="NCBIfam" id="TIGR00231">
    <property type="entry name" value="small_GTP"/>
    <property type="match status" value="1"/>
</dbReference>
<dbReference type="GO" id="GO:0005525">
    <property type="term" value="F:GTP binding"/>
    <property type="evidence" value="ECO:0007669"/>
    <property type="project" value="UniProtKB-KW"/>
</dbReference>
<dbReference type="VEuPathDB" id="FungiDB:PSHT_12885"/>
<dbReference type="GO" id="GO:0003924">
    <property type="term" value="F:GTPase activity"/>
    <property type="evidence" value="ECO:0007669"/>
    <property type="project" value="InterPro"/>
</dbReference>
<feature type="non-terminal residue" evidence="4">
    <location>
        <position position="526"/>
    </location>
</feature>
<reference evidence="4" key="1">
    <citation type="submission" date="2017-12" db="EMBL/GenBank/DDBJ databases">
        <title>Gene loss provides genomic basis for host adaptation in cereal stripe rust fungi.</title>
        <authorList>
            <person name="Xia C."/>
        </authorList>
    </citation>
    <scope>NUCLEOTIDE SEQUENCE [LARGE SCALE GENOMIC DNA]</scope>
    <source>
        <strain evidence="4">93-210</strain>
    </source>
</reference>
<keyword evidence="5" id="KW-1185">Reference proteome</keyword>
<feature type="compositionally biased region" description="Pro residues" evidence="3">
    <location>
        <begin position="56"/>
        <end position="68"/>
    </location>
</feature>
<evidence type="ECO:0000256" key="1">
    <source>
        <dbReference type="ARBA" id="ARBA00022741"/>
    </source>
</evidence>
<dbReference type="InterPro" id="IPR027417">
    <property type="entry name" value="P-loop_NTPase"/>
</dbReference>
<dbReference type="EMBL" id="PKSL01000068">
    <property type="protein sequence ID" value="POW08070.1"/>
    <property type="molecule type" value="Genomic_DNA"/>
</dbReference>
<dbReference type="PANTHER" id="PTHR47977">
    <property type="entry name" value="RAS-RELATED PROTEIN RAB"/>
    <property type="match status" value="1"/>
</dbReference>
<dbReference type="SMART" id="SM00173">
    <property type="entry name" value="RAS"/>
    <property type="match status" value="1"/>
</dbReference>
<feature type="compositionally biased region" description="Low complexity" evidence="3">
    <location>
        <begin position="84"/>
        <end position="96"/>
    </location>
</feature>
<feature type="region of interest" description="Disordered" evidence="3">
    <location>
        <begin position="1"/>
        <end position="223"/>
    </location>
</feature>
<evidence type="ECO:0000313" key="5">
    <source>
        <dbReference type="Proteomes" id="UP000239156"/>
    </source>
</evidence>
<dbReference type="VEuPathDB" id="FungiDB:PSTT_07825"/>
<sequence>MSSETPATAALNQILNSKNEPSSPATKNSSTQRKAARYSLSLFNSSAAAASATALPLPPPPQPQPQPKPIGGYASLTRPDWNHSTSSNSTTTTTSSFITRNHHHHHQSQLSRSYSMATPPPLTTPQPQASASNSTPQSDPLLSRYTRASSSQPQPQPRNNNYLHPLSHLNQSSSSSSASSSSPSPATAATTTTTSTGNASSSSNITNNKERTKNPNQNGKNTSQLEAKVVILGMQGVGKTSIVHRYTTGSFSYSLTSTIGASFCTKKLSVDGCKVRLQIWDTAGQERFRSMAPMYYRGANAAILVYDITNKESFLDIQNWLNGEHFHLPFLPLAHNTNRPNVTKELRENMSTDLIIQVVGSKSDLGADKRTVNKEEAQAKLGQWTMGNVRTDMNGQMVLSLLHRRPILVVVFPTLLRQRRRLRVDGRTLAYRKSAPKTTSVSKICSWSCPDVSSSVNLKSIVSGTRDLETRFWSILIRFITTIIWTSIAISRSESPVITRRVLVRLGSVVDSLLFTLSNSFFSYFI</sequence>
<dbReference type="SUPFAM" id="SSF52540">
    <property type="entry name" value="P-loop containing nucleoside triphosphate hydrolases"/>
    <property type="match status" value="1"/>
</dbReference>
<dbReference type="Pfam" id="PF00071">
    <property type="entry name" value="Ras"/>
    <property type="match status" value="1"/>
</dbReference>
<dbReference type="PROSITE" id="PS51417">
    <property type="entry name" value="ARF"/>
    <property type="match status" value="1"/>
</dbReference>
<evidence type="ECO:0000256" key="3">
    <source>
        <dbReference type="SAM" id="MobiDB-lite"/>
    </source>
</evidence>
<feature type="compositionally biased region" description="Polar residues" evidence="3">
    <location>
        <begin position="214"/>
        <end position="223"/>
    </location>
</feature>
<dbReference type="InterPro" id="IPR005225">
    <property type="entry name" value="Small_GTP-bd"/>
</dbReference>
<dbReference type="CDD" id="cd00154">
    <property type="entry name" value="Rab"/>
    <property type="match status" value="1"/>
</dbReference>
<dbReference type="SMART" id="SM00174">
    <property type="entry name" value="RHO"/>
    <property type="match status" value="1"/>
</dbReference>